<dbReference type="AlphaFoldDB" id="A0A6M3XQ12"/>
<proteinExistence type="predicted"/>
<accession>A0A6M3XQ12</accession>
<reference evidence="1" key="1">
    <citation type="submission" date="2020-03" db="EMBL/GenBank/DDBJ databases">
        <title>The deep terrestrial virosphere.</title>
        <authorList>
            <person name="Holmfeldt K."/>
            <person name="Nilsson E."/>
            <person name="Simone D."/>
            <person name="Lopez-Fernandez M."/>
            <person name="Wu X."/>
            <person name="de Brujin I."/>
            <person name="Lundin D."/>
            <person name="Andersson A."/>
            <person name="Bertilsson S."/>
            <person name="Dopson M."/>
        </authorList>
    </citation>
    <scope>NUCLEOTIDE SEQUENCE</scope>
    <source>
        <strain evidence="1">TM448B01418</strain>
    </source>
</reference>
<gene>
    <name evidence="1" type="ORF">TM448B01418_0004</name>
</gene>
<organism evidence="1">
    <name type="scientific">viral metagenome</name>
    <dbReference type="NCBI Taxonomy" id="1070528"/>
    <lineage>
        <taxon>unclassified sequences</taxon>
        <taxon>metagenomes</taxon>
        <taxon>organismal metagenomes</taxon>
    </lineage>
</organism>
<name>A0A6M3XQ12_9ZZZZ</name>
<sequence length="44" mass="5123">MVSMVEVDRAYIIANAQALLDECKEEHPNRSYIRERAEKILSMV</sequence>
<evidence type="ECO:0000313" key="1">
    <source>
        <dbReference type="EMBL" id="QJH98873.1"/>
    </source>
</evidence>
<protein>
    <submittedName>
        <fullName evidence="1">Uncharacterized protein</fullName>
    </submittedName>
</protein>
<dbReference type="EMBL" id="MT144756">
    <property type="protein sequence ID" value="QJH98873.1"/>
    <property type="molecule type" value="Genomic_DNA"/>
</dbReference>